<dbReference type="Pfam" id="PF01936">
    <property type="entry name" value="NYN"/>
    <property type="match status" value="1"/>
</dbReference>
<dbReference type="OrthoDB" id="549353at2759"/>
<evidence type="ECO:0000256" key="1">
    <source>
        <dbReference type="SAM" id="MobiDB-lite"/>
    </source>
</evidence>
<dbReference type="GO" id="GO:1905762">
    <property type="term" value="F:CCR4-NOT complex binding"/>
    <property type="evidence" value="ECO:0007669"/>
    <property type="project" value="TreeGrafter"/>
</dbReference>
<feature type="compositionally biased region" description="Polar residues" evidence="1">
    <location>
        <begin position="195"/>
        <end position="213"/>
    </location>
</feature>
<dbReference type="GO" id="GO:0010468">
    <property type="term" value="P:regulation of gene expression"/>
    <property type="evidence" value="ECO:0007669"/>
    <property type="project" value="InterPro"/>
</dbReference>
<dbReference type="GO" id="GO:0005777">
    <property type="term" value="C:peroxisome"/>
    <property type="evidence" value="ECO:0007669"/>
    <property type="project" value="InterPro"/>
</dbReference>
<accession>A0A166C8C8</accession>
<keyword evidence="4" id="KW-1185">Reference proteome</keyword>
<protein>
    <recommendedName>
        <fullName evidence="2">NYN domain-containing protein</fullName>
    </recommendedName>
</protein>
<dbReference type="EMBL" id="KV428089">
    <property type="protein sequence ID" value="KZT37190.1"/>
    <property type="molecule type" value="Genomic_DNA"/>
</dbReference>
<dbReference type="InterPro" id="IPR024768">
    <property type="entry name" value="Marf1"/>
</dbReference>
<reference evidence="3 4" key="1">
    <citation type="journal article" date="2016" name="Mol. Biol. Evol.">
        <title>Comparative Genomics of Early-Diverging Mushroom-Forming Fungi Provides Insights into the Origins of Lignocellulose Decay Capabilities.</title>
        <authorList>
            <person name="Nagy L.G."/>
            <person name="Riley R."/>
            <person name="Tritt A."/>
            <person name="Adam C."/>
            <person name="Daum C."/>
            <person name="Floudas D."/>
            <person name="Sun H."/>
            <person name="Yadav J.S."/>
            <person name="Pangilinan J."/>
            <person name="Larsson K.H."/>
            <person name="Matsuura K."/>
            <person name="Barry K."/>
            <person name="Labutti K."/>
            <person name="Kuo R."/>
            <person name="Ohm R.A."/>
            <person name="Bhattacharya S.S."/>
            <person name="Shirouzu T."/>
            <person name="Yoshinaga Y."/>
            <person name="Martin F.M."/>
            <person name="Grigoriev I.V."/>
            <person name="Hibbett D.S."/>
        </authorList>
    </citation>
    <scope>NUCLEOTIDE SEQUENCE [LARGE SCALE GENOMIC DNA]</scope>
    <source>
        <strain evidence="3 4">HHB10207 ss-3</strain>
    </source>
</reference>
<evidence type="ECO:0000259" key="2">
    <source>
        <dbReference type="Pfam" id="PF01936"/>
    </source>
</evidence>
<organism evidence="3 4">
    <name type="scientific">Sistotremastrum suecicum HHB10207 ss-3</name>
    <dbReference type="NCBI Taxonomy" id="1314776"/>
    <lineage>
        <taxon>Eukaryota</taxon>
        <taxon>Fungi</taxon>
        <taxon>Dikarya</taxon>
        <taxon>Basidiomycota</taxon>
        <taxon>Agaricomycotina</taxon>
        <taxon>Agaricomycetes</taxon>
        <taxon>Sistotremastrales</taxon>
        <taxon>Sistotremastraceae</taxon>
        <taxon>Sistotremastrum</taxon>
    </lineage>
</organism>
<gene>
    <name evidence="3" type="ORF">SISSUDRAFT_1120470</name>
</gene>
<dbReference type="Gene3D" id="3.40.50.1010">
    <property type="entry name" value="5'-nuclease"/>
    <property type="match status" value="1"/>
</dbReference>
<feature type="compositionally biased region" description="Low complexity" evidence="1">
    <location>
        <begin position="184"/>
        <end position="194"/>
    </location>
</feature>
<dbReference type="GO" id="GO:0004540">
    <property type="term" value="F:RNA nuclease activity"/>
    <property type="evidence" value="ECO:0007669"/>
    <property type="project" value="InterPro"/>
</dbReference>
<dbReference type="InterPro" id="IPR021139">
    <property type="entry name" value="NYN"/>
</dbReference>
<dbReference type="STRING" id="1314776.A0A166C8C8"/>
<dbReference type="AlphaFoldDB" id="A0A166C8C8"/>
<name>A0A166C8C8_9AGAM</name>
<dbReference type="PANTHER" id="PTHR14379:SF3">
    <property type="entry name" value="MEIOSIS REGULATOR AND MRNA STABILITY FACTOR 1"/>
    <property type="match status" value="1"/>
</dbReference>
<feature type="region of interest" description="Disordered" evidence="1">
    <location>
        <begin position="179"/>
        <end position="246"/>
    </location>
</feature>
<evidence type="ECO:0000313" key="3">
    <source>
        <dbReference type="EMBL" id="KZT37190.1"/>
    </source>
</evidence>
<evidence type="ECO:0000313" key="4">
    <source>
        <dbReference type="Proteomes" id="UP000076798"/>
    </source>
</evidence>
<dbReference type="CDD" id="cd10910">
    <property type="entry name" value="PIN_limkain_b1_N_like"/>
    <property type="match status" value="1"/>
</dbReference>
<dbReference type="PANTHER" id="PTHR14379">
    <property type="entry name" value="LIMKAIN B LKAP"/>
    <property type="match status" value="1"/>
</dbReference>
<sequence length="441" mass="48213">MVTQALRILPSLPLSRFSRMYIPAYQSTNNRTAAVFWDLENCRPALGSSGADIVRRVRDATERFGSISVFRAYSELSDISVKAMNLRSELQRSGVALVDCPHNGTKEVADNMLIVDMLFHAMDNPSSTIILISGDRDFAYAMSVLRHRRYDVVLIAPDSAHGSLIEQASQVLKWDPMISKAPTSSSSPSSVLSSNTQTDTKSSVKVQPESSKPNVLVGAAQEKGMKGTADSATPSPPPQTSNVLQGHPSTSFFTGNTTIQNRLLPLIQVLKDDYQKTGNTQASRSLVAAQLLQKDPGIYKRIGVSNFTKYAKLASAAQVVILGHDALQRGYSWIALCDTSKPSKGNSGIPTKTTNSKLPQLYEPLVKALKSLVVVGRKQAPARSAVNDLLLKSDRKFYEKRQLKNWKEYAKKAAEEGIVVLSRSGSHDTISFSEKCKYSIS</sequence>
<proteinExistence type="predicted"/>
<dbReference type="Proteomes" id="UP000076798">
    <property type="component" value="Unassembled WGS sequence"/>
</dbReference>
<feature type="domain" description="NYN" evidence="2">
    <location>
        <begin position="33"/>
        <end position="173"/>
    </location>
</feature>